<comment type="caution">
    <text evidence="1">The sequence shown here is derived from an EMBL/GenBank/DDBJ whole genome shotgun (WGS) entry which is preliminary data.</text>
</comment>
<dbReference type="EMBL" id="VYZN01000054">
    <property type="protein sequence ID" value="KAE9526972.1"/>
    <property type="molecule type" value="Genomic_DNA"/>
</dbReference>
<evidence type="ECO:0000313" key="1">
    <source>
        <dbReference type="EMBL" id="KAE9526972.1"/>
    </source>
</evidence>
<feature type="non-terminal residue" evidence="1">
    <location>
        <position position="236"/>
    </location>
</feature>
<sequence length="236" mass="25956">MTCLCLSRVRCLVVVGMVREGVRQSSVPYRSIVWTVVGRTFCNACLGRVLIANTTQCFYSVLVIVNTYILETLAVAELVAVVTWAGRVAVAVFELSILHIFSTNMINAWVEEMPGRSKPTKLDSGTDARKRLARTPLVGFRLNAFLTAPCEKRASVVTRPERSATSSPACPVGDGRPRWPPACSPPYLAARNLLRWAPPDIGRKPDSNPESALRPTGSWAPIFHIGHSTKSIYILY</sequence>
<dbReference type="AlphaFoldDB" id="A0A6G0T853"/>
<evidence type="ECO:0000313" key="2">
    <source>
        <dbReference type="Proteomes" id="UP000475862"/>
    </source>
</evidence>
<accession>A0A6G0T853</accession>
<organism evidence="1 2">
    <name type="scientific">Aphis glycines</name>
    <name type="common">Soybean aphid</name>
    <dbReference type="NCBI Taxonomy" id="307491"/>
    <lineage>
        <taxon>Eukaryota</taxon>
        <taxon>Metazoa</taxon>
        <taxon>Ecdysozoa</taxon>
        <taxon>Arthropoda</taxon>
        <taxon>Hexapoda</taxon>
        <taxon>Insecta</taxon>
        <taxon>Pterygota</taxon>
        <taxon>Neoptera</taxon>
        <taxon>Paraneoptera</taxon>
        <taxon>Hemiptera</taxon>
        <taxon>Sternorrhyncha</taxon>
        <taxon>Aphidomorpha</taxon>
        <taxon>Aphidoidea</taxon>
        <taxon>Aphididae</taxon>
        <taxon>Aphidini</taxon>
        <taxon>Aphis</taxon>
        <taxon>Aphis</taxon>
    </lineage>
</organism>
<protein>
    <submittedName>
        <fullName evidence="1">Uncharacterized protein</fullName>
    </submittedName>
</protein>
<gene>
    <name evidence="1" type="ORF">AGLY_013620</name>
</gene>
<reference evidence="1 2" key="1">
    <citation type="submission" date="2019-08" db="EMBL/GenBank/DDBJ databases">
        <title>The genome of the soybean aphid Biotype 1, its phylome, world population structure and adaptation to the North American continent.</title>
        <authorList>
            <person name="Giordano R."/>
            <person name="Donthu R.K."/>
            <person name="Hernandez A.G."/>
            <person name="Wright C.L."/>
            <person name="Zimin A.V."/>
        </authorList>
    </citation>
    <scope>NUCLEOTIDE SEQUENCE [LARGE SCALE GENOMIC DNA]</scope>
    <source>
        <tissue evidence="1">Whole aphids</tissue>
    </source>
</reference>
<keyword evidence="2" id="KW-1185">Reference proteome</keyword>
<name>A0A6G0T853_APHGL</name>
<proteinExistence type="predicted"/>
<dbReference type="Proteomes" id="UP000475862">
    <property type="component" value="Unassembled WGS sequence"/>
</dbReference>